<protein>
    <submittedName>
        <fullName evidence="1">Uncharacterized protein</fullName>
    </submittedName>
</protein>
<organism evidence="1">
    <name type="scientific">Homalodisca liturata</name>
    <dbReference type="NCBI Taxonomy" id="320908"/>
    <lineage>
        <taxon>Eukaryota</taxon>
        <taxon>Metazoa</taxon>
        <taxon>Ecdysozoa</taxon>
        <taxon>Arthropoda</taxon>
        <taxon>Hexapoda</taxon>
        <taxon>Insecta</taxon>
        <taxon>Pterygota</taxon>
        <taxon>Neoptera</taxon>
        <taxon>Paraneoptera</taxon>
        <taxon>Hemiptera</taxon>
        <taxon>Auchenorrhyncha</taxon>
        <taxon>Membracoidea</taxon>
        <taxon>Cicadellidae</taxon>
        <taxon>Cicadellinae</taxon>
        <taxon>Proconiini</taxon>
        <taxon>Homalodisca</taxon>
    </lineage>
</organism>
<sequence length="113" mass="12503">FLLTLTQHSLPAHTVIANKKIHQTSVSVSFEFPTQLLNRLTYFEPFKSNGFKFFVKMKKSEVKIVHGQGKVTPPASDRVVSTGSKSKIKMIEGEGGQPLPLMQCGSLEIGEKN</sequence>
<proteinExistence type="predicted"/>
<feature type="non-terminal residue" evidence="1">
    <location>
        <position position="113"/>
    </location>
</feature>
<evidence type="ECO:0000313" key="1">
    <source>
        <dbReference type="EMBL" id="JAT00327.1"/>
    </source>
</evidence>
<gene>
    <name evidence="1" type="ORF">g.52853</name>
</gene>
<accession>A0A1B6JM24</accession>
<name>A0A1B6JM24_9HEMI</name>
<dbReference type="AlphaFoldDB" id="A0A1B6JM24"/>
<dbReference type="EMBL" id="GECU01007380">
    <property type="protein sequence ID" value="JAT00327.1"/>
    <property type="molecule type" value="Transcribed_RNA"/>
</dbReference>
<feature type="non-terminal residue" evidence="1">
    <location>
        <position position="1"/>
    </location>
</feature>
<reference evidence="1" key="1">
    <citation type="submission" date="2015-11" db="EMBL/GenBank/DDBJ databases">
        <title>De novo transcriptome assembly of four potential Pierce s Disease insect vectors from Arizona vineyards.</title>
        <authorList>
            <person name="Tassone E.E."/>
        </authorList>
    </citation>
    <scope>NUCLEOTIDE SEQUENCE</scope>
</reference>